<name>A0A8S3ZBK1_9EUPU</name>
<feature type="domain" description="3CxxC-type" evidence="11">
    <location>
        <begin position="5"/>
        <end position="112"/>
    </location>
</feature>
<proteinExistence type="inferred from homology"/>
<dbReference type="EMBL" id="CAJHNH020001992">
    <property type="protein sequence ID" value="CAG5125225.1"/>
    <property type="molecule type" value="Genomic_DNA"/>
</dbReference>
<evidence type="ECO:0000256" key="7">
    <source>
        <dbReference type="ARBA" id="ARBA00022833"/>
    </source>
</evidence>
<dbReference type="InterPro" id="IPR026775">
    <property type="entry name" value="Zar1"/>
</dbReference>
<evidence type="ECO:0000256" key="5">
    <source>
        <dbReference type="ARBA" id="ARBA00022771"/>
    </source>
</evidence>
<keyword evidence="4" id="KW-0479">Metal-binding</keyword>
<keyword evidence="7" id="KW-0862">Zinc</keyword>
<accession>A0A8S3ZBK1</accession>
<keyword evidence="13" id="KW-1185">Reference proteome</keyword>
<dbReference type="PANTHER" id="PTHR31054">
    <property type="entry name" value="ZYGOTE ARREST PROTEIN 1-LIKE ISOFORM X1"/>
    <property type="match status" value="1"/>
</dbReference>
<keyword evidence="9" id="KW-0896">Oogenesis</keyword>
<comment type="caution">
    <text evidence="12">The sequence shown here is derived from an EMBL/GenBank/DDBJ whole genome shotgun (WGS) entry which is preliminary data.</text>
</comment>
<evidence type="ECO:0000313" key="13">
    <source>
        <dbReference type="Proteomes" id="UP000678393"/>
    </source>
</evidence>
<comment type="subcellular location">
    <subcellularLocation>
        <location evidence="1">Cytoplasm</location>
    </subcellularLocation>
</comment>
<evidence type="ECO:0000256" key="8">
    <source>
        <dbReference type="ARBA" id="ARBA00022884"/>
    </source>
</evidence>
<evidence type="ECO:0000256" key="3">
    <source>
        <dbReference type="ARBA" id="ARBA00022490"/>
    </source>
</evidence>
<dbReference type="GO" id="GO:0003729">
    <property type="term" value="F:mRNA binding"/>
    <property type="evidence" value="ECO:0007669"/>
    <property type="project" value="UniProtKB-ARBA"/>
</dbReference>
<keyword evidence="5" id="KW-0863">Zinc-finger</keyword>
<evidence type="ECO:0000313" key="12">
    <source>
        <dbReference type="EMBL" id="CAG5125225.1"/>
    </source>
</evidence>
<evidence type="ECO:0000259" key="11">
    <source>
        <dbReference type="SMART" id="SM01328"/>
    </source>
</evidence>
<keyword evidence="6" id="KW-0221">Differentiation</keyword>
<comment type="similarity">
    <text evidence="10">Belongs to the ZAR1 family.</text>
</comment>
<dbReference type="GO" id="GO:0006412">
    <property type="term" value="P:translation"/>
    <property type="evidence" value="ECO:0007669"/>
    <property type="project" value="TreeGrafter"/>
</dbReference>
<dbReference type="GO" id="GO:0017148">
    <property type="term" value="P:negative regulation of translation"/>
    <property type="evidence" value="ECO:0007669"/>
    <property type="project" value="UniProtKB-ARBA"/>
</dbReference>
<dbReference type="PANTHER" id="PTHR31054:SF3">
    <property type="entry name" value="ZYGOTE ARREST PROTEIN 1-LIKE"/>
    <property type="match status" value="1"/>
</dbReference>
<dbReference type="AlphaFoldDB" id="A0A8S3ZBK1"/>
<evidence type="ECO:0000256" key="4">
    <source>
        <dbReference type="ARBA" id="ARBA00022723"/>
    </source>
</evidence>
<keyword evidence="3" id="KW-0963">Cytoplasm</keyword>
<dbReference type="Pfam" id="PF13695">
    <property type="entry name" value="Zn_ribbon_3CxxC"/>
    <property type="match status" value="1"/>
</dbReference>
<keyword evidence="8" id="KW-0694">RNA-binding</keyword>
<dbReference type="GO" id="GO:0048477">
    <property type="term" value="P:oogenesis"/>
    <property type="evidence" value="ECO:0007669"/>
    <property type="project" value="UniProtKB-KW"/>
</dbReference>
<sequence>RRWDRYYGRFCCRICRRRWDSAYVFTVAGTKKVLWKQRCQNCTEDDAWTNPFDLELLRCSVCGSQVCECTLDDRFEYCKCPENKRKSNSWVGANIDAKKPHLAHLCQKCLKGFPCNQARLNEGGDEANAGDNEP</sequence>
<feature type="non-terminal residue" evidence="12">
    <location>
        <position position="134"/>
    </location>
</feature>
<evidence type="ECO:0000256" key="6">
    <source>
        <dbReference type="ARBA" id="ARBA00022782"/>
    </source>
</evidence>
<dbReference type="InterPro" id="IPR027377">
    <property type="entry name" value="ZAR1/RTP1-5-like_Znf-3CxxC"/>
</dbReference>
<organism evidence="12 13">
    <name type="scientific">Candidula unifasciata</name>
    <dbReference type="NCBI Taxonomy" id="100452"/>
    <lineage>
        <taxon>Eukaryota</taxon>
        <taxon>Metazoa</taxon>
        <taxon>Spiralia</taxon>
        <taxon>Lophotrochozoa</taxon>
        <taxon>Mollusca</taxon>
        <taxon>Gastropoda</taxon>
        <taxon>Heterobranchia</taxon>
        <taxon>Euthyneura</taxon>
        <taxon>Panpulmonata</taxon>
        <taxon>Eupulmonata</taxon>
        <taxon>Stylommatophora</taxon>
        <taxon>Helicina</taxon>
        <taxon>Helicoidea</taxon>
        <taxon>Geomitridae</taxon>
        <taxon>Candidula</taxon>
    </lineage>
</organism>
<keyword evidence="2" id="KW-0217">Developmental protein</keyword>
<evidence type="ECO:0000256" key="2">
    <source>
        <dbReference type="ARBA" id="ARBA00022473"/>
    </source>
</evidence>
<evidence type="ECO:0000256" key="1">
    <source>
        <dbReference type="ARBA" id="ARBA00004496"/>
    </source>
</evidence>
<evidence type="ECO:0000256" key="9">
    <source>
        <dbReference type="ARBA" id="ARBA00022943"/>
    </source>
</evidence>
<protein>
    <recommendedName>
        <fullName evidence="11">3CxxC-type domain-containing protein</fullName>
    </recommendedName>
</protein>
<evidence type="ECO:0000256" key="10">
    <source>
        <dbReference type="ARBA" id="ARBA00034699"/>
    </source>
</evidence>
<reference evidence="12" key="1">
    <citation type="submission" date="2021-04" db="EMBL/GenBank/DDBJ databases">
        <authorList>
            <consortium name="Molecular Ecology Group"/>
        </authorList>
    </citation>
    <scope>NUCLEOTIDE SEQUENCE</scope>
</reference>
<dbReference type="SMART" id="SM01328">
    <property type="entry name" value="zf-3CxxC"/>
    <property type="match status" value="1"/>
</dbReference>
<dbReference type="OrthoDB" id="9885288at2759"/>
<dbReference type="GO" id="GO:0005737">
    <property type="term" value="C:cytoplasm"/>
    <property type="evidence" value="ECO:0007669"/>
    <property type="project" value="UniProtKB-SubCell"/>
</dbReference>
<dbReference type="GO" id="GO:0008270">
    <property type="term" value="F:zinc ion binding"/>
    <property type="evidence" value="ECO:0007669"/>
    <property type="project" value="UniProtKB-KW"/>
</dbReference>
<gene>
    <name evidence="12" type="ORF">CUNI_LOCUS10783</name>
</gene>
<dbReference type="Proteomes" id="UP000678393">
    <property type="component" value="Unassembled WGS sequence"/>
</dbReference>